<feature type="region of interest" description="Disordered" evidence="13">
    <location>
        <begin position="484"/>
        <end position="504"/>
    </location>
</feature>
<dbReference type="Proteomes" id="UP001591681">
    <property type="component" value="Unassembled WGS sequence"/>
</dbReference>
<dbReference type="InterPro" id="IPR013087">
    <property type="entry name" value="Znf_C2H2_type"/>
</dbReference>
<feature type="compositionally biased region" description="Low complexity" evidence="13">
    <location>
        <begin position="1756"/>
        <end position="1771"/>
    </location>
</feature>
<feature type="compositionally biased region" description="Polar residues" evidence="13">
    <location>
        <begin position="1120"/>
        <end position="1131"/>
    </location>
</feature>
<dbReference type="PANTHER" id="PTHR15507">
    <property type="entry name" value="ZINC FINGER PROTEIN RLF"/>
    <property type="match status" value="1"/>
</dbReference>
<dbReference type="PROSITE" id="PS00028">
    <property type="entry name" value="ZINC_FINGER_C2H2_1"/>
    <property type="match status" value="13"/>
</dbReference>
<dbReference type="GO" id="GO:0008270">
    <property type="term" value="F:zinc ion binding"/>
    <property type="evidence" value="ECO:0007669"/>
    <property type="project" value="UniProtKB-KW"/>
</dbReference>
<keyword evidence="4" id="KW-0479">Metal-binding</keyword>
<feature type="compositionally biased region" description="Basic residues" evidence="13">
    <location>
        <begin position="537"/>
        <end position="548"/>
    </location>
</feature>
<feature type="compositionally biased region" description="Basic and acidic residues" evidence="13">
    <location>
        <begin position="981"/>
        <end position="992"/>
    </location>
</feature>
<gene>
    <name evidence="15" type="ORF">ACEWY4_005293</name>
</gene>
<keyword evidence="8" id="KW-0805">Transcription regulation</keyword>
<dbReference type="PANTHER" id="PTHR15507:SF18">
    <property type="entry name" value="ZINC FINGER PROTEIN RLF"/>
    <property type="match status" value="1"/>
</dbReference>
<feature type="domain" description="C2H2-type" evidence="14">
    <location>
        <begin position="942"/>
        <end position="972"/>
    </location>
</feature>
<keyword evidence="3" id="KW-0597">Phosphoprotein</keyword>
<feature type="region of interest" description="Disordered" evidence="13">
    <location>
        <begin position="974"/>
        <end position="994"/>
    </location>
</feature>
<evidence type="ECO:0000313" key="16">
    <source>
        <dbReference type="Proteomes" id="UP001591681"/>
    </source>
</evidence>
<keyword evidence="9" id="KW-0238">DNA-binding</keyword>
<feature type="compositionally biased region" description="Basic and acidic residues" evidence="13">
    <location>
        <begin position="1226"/>
        <end position="1237"/>
    </location>
</feature>
<feature type="region of interest" description="Disordered" evidence="13">
    <location>
        <begin position="905"/>
        <end position="924"/>
    </location>
</feature>
<proteinExistence type="inferred from homology"/>
<feature type="region of interest" description="Disordered" evidence="13">
    <location>
        <begin position="516"/>
        <end position="550"/>
    </location>
</feature>
<evidence type="ECO:0000256" key="3">
    <source>
        <dbReference type="ARBA" id="ARBA00022553"/>
    </source>
</evidence>
<dbReference type="Pfam" id="PF26218">
    <property type="entry name" value="zf_C2H2_ZNF292"/>
    <property type="match status" value="1"/>
</dbReference>
<evidence type="ECO:0000256" key="12">
    <source>
        <dbReference type="PROSITE-ProRule" id="PRU00042"/>
    </source>
</evidence>
<feature type="domain" description="C2H2-type" evidence="14">
    <location>
        <begin position="776"/>
        <end position="801"/>
    </location>
</feature>
<dbReference type="PROSITE" id="PS50157">
    <property type="entry name" value="ZINC_FINGER_C2H2_2"/>
    <property type="match status" value="9"/>
</dbReference>
<evidence type="ECO:0000256" key="13">
    <source>
        <dbReference type="SAM" id="MobiDB-lite"/>
    </source>
</evidence>
<evidence type="ECO:0000256" key="4">
    <source>
        <dbReference type="ARBA" id="ARBA00022723"/>
    </source>
</evidence>
<dbReference type="InterPro" id="IPR036236">
    <property type="entry name" value="Znf_C2H2_sf"/>
</dbReference>
<feature type="domain" description="C2H2-type" evidence="14">
    <location>
        <begin position="748"/>
        <end position="775"/>
    </location>
</feature>
<dbReference type="SUPFAM" id="SSF57667">
    <property type="entry name" value="beta-beta-alpha zinc fingers"/>
    <property type="match status" value="1"/>
</dbReference>
<feature type="region of interest" description="Disordered" evidence="13">
    <location>
        <begin position="1471"/>
        <end position="1490"/>
    </location>
</feature>
<feature type="compositionally biased region" description="Basic and acidic residues" evidence="13">
    <location>
        <begin position="1101"/>
        <end position="1115"/>
    </location>
</feature>
<feature type="domain" description="C2H2-type" evidence="14">
    <location>
        <begin position="1337"/>
        <end position="1367"/>
    </location>
</feature>
<dbReference type="InterPro" id="IPR057986">
    <property type="entry name" value="TPR_Rlf/292/654"/>
</dbReference>
<feature type="region of interest" description="Disordered" evidence="13">
    <location>
        <begin position="1820"/>
        <end position="1856"/>
    </location>
</feature>
<feature type="compositionally biased region" description="Basic and acidic residues" evidence="13">
    <location>
        <begin position="1293"/>
        <end position="1315"/>
    </location>
</feature>
<keyword evidence="11" id="KW-0539">Nucleus</keyword>
<evidence type="ECO:0000256" key="5">
    <source>
        <dbReference type="ARBA" id="ARBA00022737"/>
    </source>
</evidence>
<comment type="subcellular location">
    <subcellularLocation>
        <location evidence="1">Nucleus</location>
    </subcellularLocation>
</comment>
<evidence type="ECO:0000256" key="11">
    <source>
        <dbReference type="ARBA" id="ARBA00023242"/>
    </source>
</evidence>
<organism evidence="15 16">
    <name type="scientific">Coilia grayii</name>
    <name type="common">Gray's grenadier anchovy</name>
    <dbReference type="NCBI Taxonomy" id="363190"/>
    <lineage>
        <taxon>Eukaryota</taxon>
        <taxon>Metazoa</taxon>
        <taxon>Chordata</taxon>
        <taxon>Craniata</taxon>
        <taxon>Vertebrata</taxon>
        <taxon>Euteleostomi</taxon>
        <taxon>Actinopterygii</taxon>
        <taxon>Neopterygii</taxon>
        <taxon>Teleostei</taxon>
        <taxon>Clupei</taxon>
        <taxon>Clupeiformes</taxon>
        <taxon>Clupeoidei</taxon>
        <taxon>Engraulidae</taxon>
        <taxon>Coilinae</taxon>
        <taxon>Coilia</taxon>
    </lineage>
</organism>
<keyword evidence="6 12" id="KW-0863">Zinc-finger</keyword>
<name>A0ABD1KIA4_9TELE</name>
<dbReference type="EMBL" id="JBHFQA010000005">
    <property type="protein sequence ID" value="KAL2098813.1"/>
    <property type="molecule type" value="Genomic_DNA"/>
</dbReference>
<keyword evidence="10" id="KW-0804">Transcription</keyword>
<comment type="similarity">
    <text evidence="2">Belongs to the krueppel C2H2-type zinc-finger protein family.</text>
</comment>
<feature type="compositionally biased region" description="Basic and acidic residues" evidence="13">
    <location>
        <begin position="485"/>
        <end position="504"/>
    </location>
</feature>
<feature type="region of interest" description="Disordered" evidence="13">
    <location>
        <begin position="1219"/>
        <end position="1315"/>
    </location>
</feature>
<dbReference type="GO" id="GO:0003677">
    <property type="term" value="F:DNA binding"/>
    <property type="evidence" value="ECO:0007669"/>
    <property type="project" value="UniProtKB-KW"/>
</dbReference>
<dbReference type="InterPro" id="IPR058902">
    <property type="entry name" value="zf_C2H2_ZNF292/Rlf"/>
</dbReference>
<dbReference type="GO" id="GO:0005634">
    <property type="term" value="C:nucleus"/>
    <property type="evidence" value="ECO:0007669"/>
    <property type="project" value="UniProtKB-SubCell"/>
</dbReference>
<reference evidence="15 16" key="1">
    <citation type="submission" date="2024-09" db="EMBL/GenBank/DDBJ databases">
        <title>A chromosome-level genome assembly of Gray's grenadier anchovy, Coilia grayii.</title>
        <authorList>
            <person name="Fu Z."/>
        </authorList>
    </citation>
    <scope>NUCLEOTIDE SEQUENCE [LARGE SCALE GENOMIC DNA]</scope>
    <source>
        <strain evidence="15">G4</strain>
        <tissue evidence="15">Muscle</tissue>
    </source>
</reference>
<accession>A0ABD1KIA4</accession>
<sequence>MADGGLEAEPDWADQLLHTVGDTFLVMDSLQAALQRLEFDLRQKDISENSSTEYCNNFCQVLMHYAGSRNSVEHGLPLLEVYCLSINCFAAARSHLTSESDSVAHVLKRLALSCFELLLSVPVSDVPYNTWMQFHHSVQVAHDSLLQYGSSDLQALLQITQEGGPWNLPILINLLTGQPTEAEEISALIALEGEGFMDMRIKHLEKCGELDKALVLMKACANCTILPNYTSFQQTFVSRLCKMLPNDEAISEISRLDGKDVLDIICNMETEGDENSAYILCTTYLTRQLQEENLYCSWELTLCWSKLQRRIDPSMELFLERCLQFGAIAKTAYHLLFLIQVVQTEALRLGLPVSVELCVKALQLPSQEDTDTRTAVCKTVACLLSEDLEVLRACQLTEFLLRPSLDSFTSLEELYQQPDQKYDEENGIIPNSLRCELLLALKAIWPFDPEFWDWKTLKHHCNRLLGLEPEEDDMAPEVDLASLAKDSENETPGDHGDEKEITGLEKKDMDACEANLSRVSSTSHEDADQNTDDVKLKHGQRSPSKKKPVVSERSLRWQKYKFCCRICKKEVIEARFFHHSKKHAENGVFTCPVCLKKFQGKQEFSPHIGMHTQMPAPVRSPQKKKKVKKKVDLEKEMDEDEADDLEPGEVALDPSLRMYYESTHDPDVLDHILEQAAAVPKKQADQDYITFDYISSHFAFQNQEVYTCPASNCSKNFKVFKYLSVHLKEHNNSDPNLKHYLEMRDKREKCSFCRKHFMTAYHHRRHRRVHFGDQPYMCIVTGCGARFSAINKLVEHKQSHSFQLRYQCELKGCSLSFADLGQLYHHEAQHFRSAAYSCTSTGCKKFYYSRKEFLKHLATHGIMYTEEDFKRQRERQCKLRDAISEEETTPKQPCNSNAVLPEAVNGLRKDPSSPSSPCQSADSKEFKSAPTNVAVCFDGKKFTCGFGKCRKTFSKSKDIHRHLKCAHPEQVKLEKKGHKRVDKENGSKDDTKTGIADEDLCSAKASPKPSCGKSLSCPQMHAEPFSTCTSPTNPATTDPLTDILISFAQLSLQCSLSRKGPYDPFNSGMGTQATPLSSPPGNSPSKPLPEKSESKSVQPLETKKQQPLNDEKPKADIPASESQPQTCDPSSFLIQPTTKPYTCDMKGCSYQSVTGAALKKHYQTKHSISKEEVKRLEKFKAEFKFKPFKCHLCPKGYREKKELRGHYVQMHNINEAILDKMSCSPRKREKDEGKVQDSTKSNDGLKQSSQKDPIEKEESTEVPVWRPRLQRRKGLALTKVDGENDLAPEENTSDFKDEPTLQHDHSEDGVTKEGRGSRRLVAKGNLCYILTNYHKPFHCVHKDCNSAFTNQSGLVRHLQTVHHYNRSQLCLEEDQEVHQSAVVKKDPPKPQRFFCKYNGCGKFFNHSASLWRHHRRKHSTMKLSSGMLNTSRPLSTLQRRESEEPIPRFKCTYANCNASYHLNSSLLRHTNNEHRNQNSPDQNSEKVPRPSVQCKFEGCTRVFSQNSNYRRHVFYRHFEYYDSVVLHLENANKKDEPASGCQKKLITPSPKLPLRHSLRFCSKSPEAIQSEESNEEGVENNEEIVEKRALQSSSRKRLPLVYRTHEEALQMCQDRCLPVAYPCMVQDCNSVVSLCRSLRRHYMKVHRMSELQFNLQKEKLVFNAEQLEEIIQKKSALVLPDMVRSPSGVLKMEYQAEPDNPGGPPLPMSLHSIKTSQIEERDVVVLSEKPPSESSSMLVDADNLLYGETPGHTEAVPEVQSSHSQESSQPQSPSPPPVQATLVDLSPPPSLRISVDEGFDSPGSDSVKLVKLPATPIPSVTVPVTPTRQPLKRKNELTETATPLAPSLNSKDFSPDSPAAPSFDLASYKPIGFESSFLKFIQESREKEDIEPAMAEPLKKRELYRRNCSVKENSRRGLRFTRSRQGRVSPLKPLLSESDFHYVENLHHILDRALKGCGDDQAIKQLQYLRPVVVLERSKLSSP</sequence>
<protein>
    <recommendedName>
        <fullName evidence="14">C2H2-type domain-containing protein</fullName>
    </recommendedName>
</protein>
<evidence type="ECO:0000256" key="9">
    <source>
        <dbReference type="ARBA" id="ARBA00023125"/>
    </source>
</evidence>
<evidence type="ECO:0000256" key="2">
    <source>
        <dbReference type="ARBA" id="ARBA00006991"/>
    </source>
</evidence>
<dbReference type="Pfam" id="PF25580">
    <property type="entry name" value="TPR_Rlf"/>
    <property type="match status" value="1"/>
</dbReference>
<evidence type="ECO:0000256" key="1">
    <source>
        <dbReference type="ARBA" id="ARBA00004123"/>
    </source>
</evidence>
<keyword evidence="7" id="KW-0862">Zinc</keyword>
<keyword evidence="5" id="KW-0677">Repeat</keyword>
<evidence type="ECO:0000259" key="14">
    <source>
        <dbReference type="PROSITE" id="PS50157"/>
    </source>
</evidence>
<evidence type="ECO:0000256" key="8">
    <source>
        <dbReference type="ARBA" id="ARBA00023015"/>
    </source>
</evidence>
<keyword evidence="16" id="KW-1185">Reference proteome</keyword>
<evidence type="ECO:0000256" key="10">
    <source>
        <dbReference type="ARBA" id="ARBA00023163"/>
    </source>
</evidence>
<dbReference type="Gene3D" id="3.30.160.60">
    <property type="entry name" value="Classic Zinc Finger"/>
    <property type="match status" value="5"/>
</dbReference>
<feature type="domain" description="C2H2-type" evidence="14">
    <location>
        <begin position="1393"/>
        <end position="1423"/>
    </location>
</feature>
<dbReference type="InterPro" id="IPR052251">
    <property type="entry name" value="GH-ZnFinger_Regulators"/>
</dbReference>
<evidence type="ECO:0000256" key="6">
    <source>
        <dbReference type="ARBA" id="ARBA00022771"/>
    </source>
</evidence>
<evidence type="ECO:0000256" key="7">
    <source>
        <dbReference type="ARBA" id="ARBA00022833"/>
    </source>
</evidence>
<comment type="caution">
    <text evidence="15">The sequence shown here is derived from an EMBL/GenBank/DDBJ whole genome shotgun (WGS) entry which is preliminary data.</text>
</comment>
<evidence type="ECO:0000313" key="15">
    <source>
        <dbReference type="EMBL" id="KAL2098813.1"/>
    </source>
</evidence>
<feature type="region of interest" description="Disordered" evidence="13">
    <location>
        <begin position="1063"/>
        <end position="1131"/>
    </location>
</feature>
<feature type="compositionally biased region" description="Basic and acidic residues" evidence="13">
    <location>
        <begin position="523"/>
        <end position="536"/>
    </location>
</feature>
<feature type="compositionally biased region" description="Low complexity" evidence="13">
    <location>
        <begin position="1820"/>
        <end position="1829"/>
    </location>
</feature>
<feature type="compositionally biased region" description="Acidic residues" evidence="13">
    <location>
        <begin position="1283"/>
        <end position="1292"/>
    </location>
</feature>
<feature type="domain" description="C2H2-type" evidence="14">
    <location>
        <begin position="589"/>
        <end position="616"/>
    </location>
</feature>
<feature type="domain" description="C2H2-type" evidence="14">
    <location>
        <begin position="1449"/>
        <end position="1479"/>
    </location>
</feature>
<dbReference type="Pfam" id="PF25420">
    <property type="entry name" value="zf-C2H2_ZN292"/>
    <property type="match status" value="1"/>
</dbReference>
<feature type="region of interest" description="Disordered" evidence="13">
    <location>
        <begin position="1747"/>
        <end position="1806"/>
    </location>
</feature>
<feature type="domain" description="C2H2-type" evidence="14">
    <location>
        <begin position="706"/>
        <end position="735"/>
    </location>
</feature>
<feature type="domain" description="C2H2-type" evidence="14">
    <location>
        <begin position="1188"/>
        <end position="1216"/>
    </location>
</feature>
<feature type="compositionally biased region" description="Polar residues" evidence="13">
    <location>
        <begin position="1238"/>
        <end position="1251"/>
    </location>
</feature>
<dbReference type="SMART" id="SM00355">
    <property type="entry name" value="ZnF_C2H2"/>
    <property type="match status" value="15"/>
</dbReference>